<sequence length="58" mass="6149">MSPDDTRRRDILRMLIALPFFMLGTAGSGSTLVMLPGIVITIVVASAEAGRILTGAQF</sequence>
<evidence type="ECO:0000256" key="1">
    <source>
        <dbReference type="SAM" id="Phobius"/>
    </source>
</evidence>
<evidence type="ECO:0000313" key="2">
    <source>
        <dbReference type="EMBL" id="MXR51685.1"/>
    </source>
</evidence>
<proteinExistence type="predicted"/>
<dbReference type="RefSeq" id="WP_159763828.1">
    <property type="nucleotide sequence ID" value="NZ_WUUT01000003.1"/>
</dbReference>
<keyword evidence="1" id="KW-0472">Membrane</keyword>
<evidence type="ECO:0000313" key="3">
    <source>
        <dbReference type="Proteomes" id="UP000466535"/>
    </source>
</evidence>
<organism evidence="2 3">
    <name type="scientific">Halovenus carboxidivorans</name>
    <dbReference type="NCBI Taxonomy" id="2692199"/>
    <lineage>
        <taxon>Archaea</taxon>
        <taxon>Methanobacteriati</taxon>
        <taxon>Methanobacteriota</taxon>
        <taxon>Stenosarchaea group</taxon>
        <taxon>Halobacteria</taxon>
        <taxon>Halobacteriales</taxon>
        <taxon>Haloarculaceae</taxon>
        <taxon>Halovenus</taxon>
    </lineage>
</organism>
<keyword evidence="1" id="KW-1133">Transmembrane helix</keyword>
<dbReference type="EMBL" id="WUUT01000003">
    <property type="protein sequence ID" value="MXR51685.1"/>
    <property type="molecule type" value="Genomic_DNA"/>
</dbReference>
<dbReference type="Proteomes" id="UP000466535">
    <property type="component" value="Unassembled WGS sequence"/>
</dbReference>
<protein>
    <submittedName>
        <fullName evidence="2">Uncharacterized protein</fullName>
    </submittedName>
</protein>
<reference evidence="2 3" key="1">
    <citation type="submission" date="2019-12" db="EMBL/GenBank/DDBJ databases">
        <title>Isolation and characterization of three novel carbon monoxide-oxidizing members of Halobacteria from salione crusts and soils.</title>
        <authorList>
            <person name="Myers M.R."/>
            <person name="King G.M."/>
        </authorList>
    </citation>
    <scope>NUCLEOTIDE SEQUENCE [LARGE SCALE GENOMIC DNA]</scope>
    <source>
        <strain evidence="2 3">WSH3</strain>
    </source>
</reference>
<keyword evidence="1" id="KW-0812">Transmembrane</keyword>
<accession>A0A6B0T183</accession>
<feature type="transmembrane region" description="Helical" evidence="1">
    <location>
        <begin position="12"/>
        <end position="45"/>
    </location>
</feature>
<keyword evidence="3" id="KW-1185">Reference proteome</keyword>
<name>A0A6B0T183_9EURY</name>
<dbReference type="AlphaFoldDB" id="A0A6B0T183"/>
<gene>
    <name evidence="2" type="ORF">GRX03_08725</name>
</gene>
<comment type="caution">
    <text evidence="2">The sequence shown here is derived from an EMBL/GenBank/DDBJ whole genome shotgun (WGS) entry which is preliminary data.</text>
</comment>